<reference evidence="1" key="1">
    <citation type="journal article" date="2021" name="PeerJ">
        <title>Extensive microbial diversity within the chicken gut microbiome revealed by metagenomics and culture.</title>
        <authorList>
            <person name="Gilroy R."/>
            <person name="Ravi A."/>
            <person name="Getino M."/>
            <person name="Pursley I."/>
            <person name="Horton D.L."/>
            <person name="Alikhan N.F."/>
            <person name="Baker D."/>
            <person name="Gharbi K."/>
            <person name="Hall N."/>
            <person name="Watson M."/>
            <person name="Adriaenssens E.M."/>
            <person name="Foster-Nyarko E."/>
            <person name="Jarju S."/>
            <person name="Secka A."/>
            <person name="Antonio M."/>
            <person name="Oren A."/>
            <person name="Chaudhuri R.R."/>
            <person name="La Ragione R."/>
            <person name="Hildebrand F."/>
            <person name="Pallen M.J."/>
        </authorList>
    </citation>
    <scope>NUCLEOTIDE SEQUENCE</scope>
    <source>
        <strain evidence="1">CHK156-179</strain>
    </source>
</reference>
<comment type="caution">
    <text evidence="1">The sequence shown here is derived from an EMBL/GenBank/DDBJ whole genome shotgun (WGS) entry which is preliminary data.</text>
</comment>
<gene>
    <name evidence="1" type="ORF">H9797_05800</name>
</gene>
<name>A0A9D2H1G1_9FIRM</name>
<evidence type="ECO:0000313" key="2">
    <source>
        <dbReference type="Proteomes" id="UP000824221"/>
    </source>
</evidence>
<evidence type="ECO:0000313" key="1">
    <source>
        <dbReference type="EMBL" id="HJA02872.1"/>
    </source>
</evidence>
<accession>A0A9D2H1G1</accession>
<dbReference type="InterPro" id="IPR042229">
    <property type="entry name" value="Listeria/Bacterioides_rpt_sf"/>
</dbReference>
<sequence>WIMLLKTDMPDPNADYTEAASGTWALDTTTYATTLTVTNQTVADSLPETLTVTCDASAYPDLKYSADVTYVSYGIEFKFAFTDNEPVEETHYTVSFDFGNGQIVQVLTSTFEAADGTKKEYVPAVSAPATNNSNAPYVRGKRFAGWDTSKNPVLEDGVSTTKFLLDVNSNSYFDVGAIEKDVMEVTDDMTVYARWVEPQWVETEEDLRNMKNDLSGWYILKNDIALTEEWMPVGTYYASYEYLSASWWKYAFSGALDGNGYSIKGLHITTFEPYGDTVHPTEGSGNGTTALFGSICDAEISDLVIESPVIDIDYSNEHHGYAAVVAGFAQQSPKIVNVHVVDAKIDIETTDVDYIAISAFIGGHWGGEVTHCIATGTINVVAAYTETYDVGSTNLYVGGIAGEGYGWIDDTVSDMDISLTIQDARAAAEDPTAGITNNAYMGSIGASTTYTENVSASGALKLDFSAVSNTPVSAYLGGIGGIQRYGYLDYSETDTQISVKSNQKEGNTLYVGSLLGGYDAITSIINLQGFNDLKARQCTDRGVSYTLNTAEQTVDFIGYAPKTAEEMMVATIVAQAMGIDLTPYMDADGNYTIYGTDRCERVIG</sequence>
<dbReference type="Gene3D" id="2.160.20.110">
    <property type="match status" value="1"/>
</dbReference>
<dbReference type="Gene3D" id="2.60.40.4270">
    <property type="entry name" value="Listeria-Bacteroides repeat domain"/>
    <property type="match status" value="1"/>
</dbReference>
<reference evidence="1" key="2">
    <citation type="submission" date="2021-04" db="EMBL/GenBank/DDBJ databases">
        <authorList>
            <person name="Gilroy R."/>
        </authorList>
    </citation>
    <scope>NUCLEOTIDE SEQUENCE</scope>
    <source>
        <strain evidence="1">CHK156-179</strain>
    </source>
</reference>
<proteinExistence type="predicted"/>
<feature type="non-terminal residue" evidence="1">
    <location>
        <position position="1"/>
    </location>
</feature>
<protein>
    <submittedName>
        <fullName evidence="1">Uncharacterized protein</fullName>
    </submittedName>
</protein>
<dbReference type="Proteomes" id="UP000824221">
    <property type="component" value="Unassembled WGS sequence"/>
</dbReference>
<dbReference type="EMBL" id="DXAJ01000088">
    <property type="protein sequence ID" value="HJA02872.1"/>
    <property type="molecule type" value="Genomic_DNA"/>
</dbReference>
<dbReference type="AlphaFoldDB" id="A0A9D2H1G1"/>
<organism evidence="1 2">
    <name type="scientific">Candidatus Gallimonas gallistercoris</name>
    <dbReference type="NCBI Taxonomy" id="2838602"/>
    <lineage>
        <taxon>Bacteria</taxon>
        <taxon>Bacillati</taxon>
        <taxon>Bacillota</taxon>
        <taxon>Clostridia</taxon>
        <taxon>Candidatus Gallimonas</taxon>
    </lineage>
</organism>